<proteinExistence type="predicted"/>
<dbReference type="EMBL" id="QBQT01000086">
    <property type="protein sequence ID" value="PUD81400.1"/>
    <property type="molecule type" value="Genomic_DNA"/>
</dbReference>
<reference evidence="2 3" key="1">
    <citation type="submission" date="2018-01" db="EMBL/GenBank/DDBJ databases">
        <title>Helicobacter pylori genome-wide association study shows promise for predicting gastric cancer risk.</title>
        <authorList>
            <person name="Berthenet E."/>
            <person name="Yahara K."/>
            <person name="Thorell K."/>
            <person name="Pascoe B."/>
            <person name="Meric G."/>
            <person name="Mikhail J.M."/>
            <person name="Engstrand L."/>
            <person name="Enroth H."/>
            <person name="Burette A."/>
            <person name="Megraud F."/>
            <person name="Atherton J."/>
            <person name="Smith S."/>
            <person name="Wilkinson T.S."/>
            <person name="Hitchings M.D."/>
            <person name="Falush D."/>
            <person name="Sheppard S.K."/>
        </authorList>
    </citation>
    <scope>NUCLEOTIDE SEQUENCE [LARGE SCALE GENOMIC DNA]</scope>
    <source>
        <strain evidence="2 3">GIL237</strain>
    </source>
</reference>
<dbReference type="Proteomes" id="UP000244700">
    <property type="component" value="Unassembled WGS sequence"/>
</dbReference>
<accession>A0A2T6VU94</accession>
<dbReference type="GO" id="GO:0016746">
    <property type="term" value="F:acyltransferase activity"/>
    <property type="evidence" value="ECO:0007669"/>
    <property type="project" value="InterPro"/>
</dbReference>
<feature type="domain" description="Phosphate acetyl/butaryl transferase" evidence="1">
    <location>
        <begin position="2"/>
        <end position="21"/>
    </location>
</feature>
<protein>
    <recommendedName>
        <fullName evidence="1">Phosphate acetyl/butaryl transferase domain-containing protein</fullName>
    </recommendedName>
</protein>
<organism evidence="2 3">
    <name type="scientific">Helicobacter pylori</name>
    <name type="common">Campylobacter pylori</name>
    <dbReference type="NCBI Taxonomy" id="210"/>
    <lineage>
        <taxon>Bacteria</taxon>
        <taxon>Pseudomonadati</taxon>
        <taxon>Campylobacterota</taxon>
        <taxon>Epsilonproteobacteria</taxon>
        <taxon>Campylobacterales</taxon>
        <taxon>Helicobacteraceae</taxon>
        <taxon>Helicobacter</taxon>
    </lineage>
</organism>
<gene>
    <name evidence="2" type="ORF">C2R72_01450</name>
</gene>
<comment type="caution">
    <text evidence="2">The sequence shown here is derived from an EMBL/GenBank/DDBJ whole genome shotgun (WGS) entry which is preliminary data.</text>
</comment>
<evidence type="ECO:0000259" key="1">
    <source>
        <dbReference type="Pfam" id="PF01515"/>
    </source>
</evidence>
<evidence type="ECO:0000313" key="3">
    <source>
        <dbReference type="Proteomes" id="UP000244700"/>
    </source>
</evidence>
<evidence type="ECO:0000313" key="2">
    <source>
        <dbReference type="EMBL" id="PUD81400.1"/>
    </source>
</evidence>
<dbReference type="InterPro" id="IPR042112">
    <property type="entry name" value="P_AcTrfase_dom2"/>
</dbReference>
<name>A0A2T6VU94_HELPX</name>
<dbReference type="InterPro" id="IPR002505">
    <property type="entry name" value="PTA_PTB"/>
</dbReference>
<dbReference type="Pfam" id="PF01515">
    <property type="entry name" value="PTA_PTB"/>
    <property type="match status" value="1"/>
</dbReference>
<dbReference type="AlphaFoldDB" id="A0A2T6VU94"/>
<sequence>MAIGPILQGLNKPINDLSRGRFSGRYY</sequence>
<dbReference type="Gene3D" id="3.40.50.10750">
    <property type="entry name" value="Isocitrate/Isopropylmalate dehydrogenase-like"/>
    <property type="match status" value="1"/>
</dbReference>